<keyword evidence="3" id="KW-0503">Monooxygenase</keyword>
<keyword evidence="3" id="KW-0560">Oxidoreductase</keyword>
<dbReference type="InterPro" id="IPR051704">
    <property type="entry name" value="FAD_aromatic-hydroxylase"/>
</dbReference>
<dbReference type="InterPro" id="IPR036188">
    <property type="entry name" value="FAD/NAD-bd_sf"/>
</dbReference>
<sequence>MPRPHAVISGASIAGLSAAWWLARTGWRVTVVERAPEFRDGGQNVDVRGVAREVLERMGLFDAVKARNTTETGTVLVDAEGRVTAELPSEGTDGATAELEVLRGDLARVILDALPEGVETIYGETIEEIDDSSTRPAAMRGDESSRSHPEPFDDSSADGADRPLALTTDAGRTLRADLLVVAEGVRSRTRDHLLGDAVDARDLGVTMAFGTIPRTPADDDRWRWHNAVGGRQIHLRPDPYGTTRAILSFTDDRDTAELELPEALARLRERYAGAGWESERVLAGFEASDDVYIDHLTQIRMPRWHRGRTVLLGDAAWCVTPMGGAGASLALTGGYVLAASLARAAAEAEAASETRAASEVQSASGAGKETGAGAQAASGTESNTAVKPETVADPADDVVPAPLPADLGPAFESFEEWMRPLVDQVQSLPKGLIRFAYPRTRTGLRLRGLADKVLLSAAFRPVVRRMTRLAQSERPLPELPASAAR</sequence>
<dbReference type="PANTHER" id="PTHR46865:SF2">
    <property type="entry name" value="MONOOXYGENASE"/>
    <property type="match status" value="1"/>
</dbReference>
<dbReference type="GO" id="GO:0071949">
    <property type="term" value="F:FAD binding"/>
    <property type="evidence" value="ECO:0007669"/>
    <property type="project" value="InterPro"/>
</dbReference>
<dbReference type="Gene3D" id="3.50.50.60">
    <property type="entry name" value="FAD/NAD(P)-binding domain"/>
    <property type="match status" value="1"/>
</dbReference>
<dbReference type="RefSeq" id="WP_254168289.1">
    <property type="nucleotide sequence ID" value="NZ_JANAFB010000042.1"/>
</dbReference>
<protein>
    <submittedName>
        <fullName evidence="3">FAD-dependent monooxygenase</fullName>
    </submittedName>
</protein>
<gene>
    <name evidence="3" type="ORF">NBM05_13100</name>
</gene>
<dbReference type="SUPFAM" id="SSF51905">
    <property type="entry name" value="FAD/NAD(P)-binding domain"/>
    <property type="match status" value="1"/>
</dbReference>
<dbReference type="AlphaFoldDB" id="A0A9X2HL28"/>
<proteinExistence type="predicted"/>
<dbReference type="EMBL" id="JANAFB010000042">
    <property type="protein sequence ID" value="MCP3426918.1"/>
    <property type="molecule type" value="Genomic_DNA"/>
</dbReference>
<dbReference type="Gene3D" id="3.30.9.10">
    <property type="entry name" value="D-Amino Acid Oxidase, subunit A, domain 2"/>
    <property type="match status" value="1"/>
</dbReference>
<feature type="region of interest" description="Disordered" evidence="1">
    <location>
        <begin position="356"/>
        <end position="386"/>
    </location>
</feature>
<feature type="region of interest" description="Disordered" evidence="1">
    <location>
        <begin position="122"/>
        <end position="163"/>
    </location>
</feature>
<dbReference type="PANTHER" id="PTHR46865">
    <property type="entry name" value="OXIDOREDUCTASE-RELATED"/>
    <property type="match status" value="1"/>
</dbReference>
<dbReference type="PRINTS" id="PR00420">
    <property type="entry name" value="RNGMNOXGNASE"/>
</dbReference>
<evidence type="ECO:0000259" key="2">
    <source>
        <dbReference type="Pfam" id="PF01494"/>
    </source>
</evidence>
<dbReference type="InterPro" id="IPR002938">
    <property type="entry name" value="FAD-bd"/>
</dbReference>
<dbReference type="Proteomes" id="UP001139502">
    <property type="component" value="Unassembled WGS sequence"/>
</dbReference>
<evidence type="ECO:0000313" key="3">
    <source>
        <dbReference type="EMBL" id="MCP3426918.1"/>
    </source>
</evidence>
<reference evidence="3" key="1">
    <citation type="submission" date="2022-06" db="EMBL/GenBank/DDBJ databases">
        <title>Rothia sp. isolated from sandalwood seedling.</title>
        <authorList>
            <person name="Tuikhar N."/>
            <person name="Kirdat K."/>
            <person name="Thorat V."/>
            <person name="Swetha P."/>
            <person name="Padma S."/>
            <person name="Sundararaj R."/>
            <person name="Yadav A."/>
        </authorList>
    </citation>
    <scope>NUCLEOTIDE SEQUENCE</scope>
    <source>
        <strain evidence="3">AR01</strain>
    </source>
</reference>
<dbReference type="GO" id="GO:0004497">
    <property type="term" value="F:monooxygenase activity"/>
    <property type="evidence" value="ECO:0007669"/>
    <property type="project" value="UniProtKB-KW"/>
</dbReference>
<accession>A0A9X2HL28</accession>
<feature type="domain" description="FAD-binding" evidence="2">
    <location>
        <begin position="7"/>
        <end position="347"/>
    </location>
</feature>
<comment type="caution">
    <text evidence="3">The sequence shown here is derived from an EMBL/GenBank/DDBJ whole genome shotgun (WGS) entry which is preliminary data.</text>
</comment>
<evidence type="ECO:0000256" key="1">
    <source>
        <dbReference type="SAM" id="MobiDB-lite"/>
    </source>
</evidence>
<keyword evidence="4" id="KW-1185">Reference proteome</keyword>
<evidence type="ECO:0000313" key="4">
    <source>
        <dbReference type="Proteomes" id="UP001139502"/>
    </source>
</evidence>
<feature type="compositionally biased region" description="Basic and acidic residues" evidence="1">
    <location>
        <begin position="140"/>
        <end position="151"/>
    </location>
</feature>
<organism evidence="3 4">
    <name type="scientific">Rothia santali</name>
    <dbReference type="NCBI Taxonomy" id="2949643"/>
    <lineage>
        <taxon>Bacteria</taxon>
        <taxon>Bacillati</taxon>
        <taxon>Actinomycetota</taxon>
        <taxon>Actinomycetes</taxon>
        <taxon>Micrococcales</taxon>
        <taxon>Micrococcaceae</taxon>
        <taxon>Rothia</taxon>
    </lineage>
</organism>
<dbReference type="Pfam" id="PF01494">
    <property type="entry name" value="FAD_binding_3"/>
    <property type="match status" value="1"/>
</dbReference>
<name>A0A9X2HL28_9MICC</name>